<dbReference type="SUPFAM" id="SSF53756">
    <property type="entry name" value="UDP-Glycosyltransferase/glycogen phosphorylase"/>
    <property type="match status" value="1"/>
</dbReference>
<feature type="domain" description="Glycosyltransferase subfamily 4-like N-terminal" evidence="3">
    <location>
        <begin position="20"/>
        <end position="202"/>
    </location>
</feature>
<evidence type="ECO:0000256" key="2">
    <source>
        <dbReference type="ARBA" id="ARBA00022679"/>
    </source>
</evidence>
<keyword evidence="5" id="KW-1185">Reference proteome</keyword>
<dbReference type="Pfam" id="PF13692">
    <property type="entry name" value="Glyco_trans_1_4"/>
    <property type="match status" value="1"/>
</dbReference>
<keyword evidence="1" id="KW-0328">Glycosyltransferase</keyword>
<keyword evidence="2" id="KW-0808">Transferase</keyword>
<reference evidence="4 5" key="1">
    <citation type="submission" date="2017-07" db="EMBL/GenBank/DDBJ databases">
        <title>Draft whole genome sequences of clinical Proprionibacteriaceae strains.</title>
        <authorList>
            <person name="Bernier A.-M."/>
            <person name="Bernard K."/>
            <person name="Domingo M.-C."/>
        </authorList>
    </citation>
    <scope>NUCLEOTIDE SEQUENCE [LARGE SCALE GENOMIC DNA]</scope>
    <source>
        <strain evidence="4 5">NML 030167</strain>
    </source>
</reference>
<dbReference type="OrthoDB" id="9808602at2"/>
<comment type="caution">
    <text evidence="4">The sequence shown here is derived from an EMBL/GenBank/DDBJ whole genome shotgun (WGS) entry which is preliminary data.</text>
</comment>
<accession>A0A255GBJ7</accession>
<dbReference type="AlphaFoldDB" id="A0A255GBJ7"/>
<dbReference type="Proteomes" id="UP000215896">
    <property type="component" value="Unassembled WGS sequence"/>
</dbReference>
<evidence type="ECO:0000313" key="4">
    <source>
        <dbReference type="EMBL" id="OYO11776.1"/>
    </source>
</evidence>
<dbReference type="InterPro" id="IPR028098">
    <property type="entry name" value="Glyco_trans_4-like_N"/>
</dbReference>
<dbReference type="GO" id="GO:0016757">
    <property type="term" value="F:glycosyltransferase activity"/>
    <property type="evidence" value="ECO:0007669"/>
    <property type="project" value="UniProtKB-KW"/>
</dbReference>
<proteinExistence type="predicted"/>
<protein>
    <recommendedName>
        <fullName evidence="3">Glycosyltransferase subfamily 4-like N-terminal domain-containing protein</fullName>
    </recommendedName>
</protein>
<name>A0A255GBJ7_9ACTN</name>
<dbReference type="EMBL" id="NMVO01000015">
    <property type="protein sequence ID" value="OYO11776.1"/>
    <property type="molecule type" value="Genomic_DNA"/>
</dbReference>
<evidence type="ECO:0000259" key="3">
    <source>
        <dbReference type="Pfam" id="PF13579"/>
    </source>
</evidence>
<dbReference type="Pfam" id="PF13579">
    <property type="entry name" value="Glyco_trans_4_4"/>
    <property type="match status" value="1"/>
</dbReference>
<dbReference type="Gene3D" id="3.40.50.2000">
    <property type="entry name" value="Glycogen Phosphorylase B"/>
    <property type="match status" value="2"/>
</dbReference>
<dbReference type="RefSeq" id="WP_094406153.1">
    <property type="nucleotide sequence ID" value="NZ_NMVO01000015.1"/>
</dbReference>
<sequence>MRIGFISQWYAPENVWVPTAIVDGLRAEGHDVVVVTGTPHYPTGAVADGYSATQWRTETIDGVRVHRVPEFPYRGSGLLGRLLGYASFAVTASWRALAELRDREVILVYGSPATAALPAMVLRALTRIPYVLQVQDVWPDSVVDSGFVRRSLTLRAISTILHAFVSASYAGAARIVAITPSAVTLIGGRPGARGKVELVHNWTPDPAVAEAAQTRGLRARIGADPDAPVFLYAGAMGAPQNLGAVVDAFVAADLDAHLVLIGTGTDRQALLERSAAADRVHILPAVPLPEATALTREADVALVSLADTALHRATFPSKIQFLCGLGMPLLVAAPGDAATYVTDNGAGLAADPADRGSITAAFRWFAALGREDRCILGQAARRCYDADFAPSVGAGALSRILQHAADPETAVAASLHVQSKDR</sequence>
<evidence type="ECO:0000313" key="5">
    <source>
        <dbReference type="Proteomes" id="UP000215896"/>
    </source>
</evidence>
<gene>
    <name evidence="4" type="ORF">CGZ94_15340</name>
</gene>
<organism evidence="4 5">
    <name type="scientific">Enemella evansiae</name>
    <dbReference type="NCBI Taxonomy" id="2016499"/>
    <lineage>
        <taxon>Bacteria</taxon>
        <taxon>Bacillati</taxon>
        <taxon>Actinomycetota</taxon>
        <taxon>Actinomycetes</taxon>
        <taxon>Propionibacteriales</taxon>
        <taxon>Propionibacteriaceae</taxon>
        <taxon>Enemella</taxon>
    </lineage>
</organism>
<dbReference type="CDD" id="cd03794">
    <property type="entry name" value="GT4_WbuB-like"/>
    <property type="match status" value="1"/>
</dbReference>
<evidence type="ECO:0000256" key="1">
    <source>
        <dbReference type="ARBA" id="ARBA00022676"/>
    </source>
</evidence>